<dbReference type="PROSITE" id="PS50113">
    <property type="entry name" value="PAC"/>
    <property type="match status" value="1"/>
</dbReference>
<dbReference type="GO" id="GO:0000155">
    <property type="term" value="F:phosphorelay sensor kinase activity"/>
    <property type="evidence" value="ECO:0007669"/>
    <property type="project" value="InterPro"/>
</dbReference>
<organism evidence="6 7">
    <name type="scientific">Duganella radicis</name>
    <dbReference type="NCBI Taxonomy" id="551988"/>
    <lineage>
        <taxon>Bacteria</taxon>
        <taxon>Pseudomonadati</taxon>
        <taxon>Pseudomonadota</taxon>
        <taxon>Betaproteobacteria</taxon>
        <taxon>Burkholderiales</taxon>
        <taxon>Oxalobacteraceae</taxon>
        <taxon>Telluria group</taxon>
        <taxon>Duganella</taxon>
    </lineage>
</organism>
<dbReference type="Pfam" id="PF07730">
    <property type="entry name" value="HisKA_3"/>
    <property type="match status" value="1"/>
</dbReference>
<feature type="domain" description="PAC" evidence="5">
    <location>
        <begin position="84"/>
        <end position="142"/>
    </location>
</feature>
<dbReference type="InterPro" id="IPR035965">
    <property type="entry name" value="PAS-like_dom_sf"/>
</dbReference>
<dbReference type="EMBL" id="WNKY01000044">
    <property type="protein sequence ID" value="MTV40942.1"/>
    <property type="molecule type" value="Genomic_DNA"/>
</dbReference>
<dbReference type="OrthoDB" id="9792869at2"/>
<gene>
    <name evidence="6" type="ORF">GM676_25600</name>
</gene>
<dbReference type="PANTHER" id="PTHR24421:SF59">
    <property type="entry name" value="OXYGEN SENSOR HISTIDINE KINASE NREB"/>
    <property type="match status" value="1"/>
</dbReference>
<evidence type="ECO:0000256" key="1">
    <source>
        <dbReference type="ARBA" id="ARBA00022679"/>
    </source>
</evidence>
<reference evidence="6 7" key="1">
    <citation type="submission" date="2019-11" db="EMBL/GenBank/DDBJ databases">
        <title>Type strains purchased from KCTC, JCM and DSMZ.</title>
        <authorList>
            <person name="Lu H."/>
        </authorList>
    </citation>
    <scope>NUCLEOTIDE SEQUENCE [LARGE SCALE GENOMIC DNA]</scope>
    <source>
        <strain evidence="6 7">KCTC 22382</strain>
    </source>
</reference>
<keyword evidence="1" id="KW-0808">Transferase</keyword>
<dbReference type="Proteomes" id="UP000475582">
    <property type="component" value="Unassembled WGS sequence"/>
</dbReference>
<evidence type="ECO:0000259" key="4">
    <source>
        <dbReference type="PROSITE" id="PS50112"/>
    </source>
</evidence>
<sequence>MAKQSRLVLKWAMTHAYAHLSSILPSMPQAVFVKDAHSRIVMMNAACEALWGVRFEDVAGTDGGGQVRPEELSAYQARDRRAFDTGEVVVVEEPLSPTGLNETRWLLTHKRALYDAEGKPYLLIGSCIDITERKRKEAALETTLRQTREIAGHQLSAMEGHRRRLALEAQDHLAQNLAALKLDITMLHARTASRQPLLHERAAQALATLDDSIDAVREIINQLHPATLELGLSAAIEWQLQQLEKRHGLDCRLLVRRDGAVLSTEYASALFHVVRTGLNYVCAAASCVQVELNLQSEHLAIVVQSDRPPRTPSAEEALTLQAMQERLGALGGVLHITPRSLHISVAT</sequence>
<evidence type="ECO:0000313" key="7">
    <source>
        <dbReference type="Proteomes" id="UP000475582"/>
    </source>
</evidence>
<keyword evidence="3" id="KW-0902">Two-component regulatory system</keyword>
<dbReference type="NCBIfam" id="TIGR00229">
    <property type="entry name" value="sensory_box"/>
    <property type="match status" value="1"/>
</dbReference>
<protein>
    <submittedName>
        <fullName evidence="6">PAS domain-containing protein</fullName>
    </submittedName>
</protein>
<feature type="domain" description="PAS" evidence="4">
    <location>
        <begin position="16"/>
        <end position="86"/>
    </location>
</feature>
<evidence type="ECO:0000259" key="5">
    <source>
        <dbReference type="PROSITE" id="PS50113"/>
    </source>
</evidence>
<dbReference type="InterPro" id="IPR036890">
    <property type="entry name" value="HATPase_C_sf"/>
</dbReference>
<evidence type="ECO:0000256" key="2">
    <source>
        <dbReference type="ARBA" id="ARBA00022777"/>
    </source>
</evidence>
<accession>A0A6L6PPV1</accession>
<dbReference type="SUPFAM" id="SSF55785">
    <property type="entry name" value="PYP-like sensor domain (PAS domain)"/>
    <property type="match status" value="1"/>
</dbReference>
<dbReference type="PANTHER" id="PTHR24421">
    <property type="entry name" value="NITRATE/NITRITE SENSOR PROTEIN NARX-RELATED"/>
    <property type="match status" value="1"/>
</dbReference>
<dbReference type="CDD" id="cd00130">
    <property type="entry name" value="PAS"/>
    <property type="match status" value="1"/>
</dbReference>
<dbReference type="GO" id="GO:0046983">
    <property type="term" value="F:protein dimerization activity"/>
    <property type="evidence" value="ECO:0007669"/>
    <property type="project" value="InterPro"/>
</dbReference>
<dbReference type="PROSITE" id="PS50112">
    <property type="entry name" value="PAS"/>
    <property type="match status" value="1"/>
</dbReference>
<dbReference type="Gene3D" id="3.30.450.20">
    <property type="entry name" value="PAS domain"/>
    <property type="match status" value="1"/>
</dbReference>
<keyword evidence="7" id="KW-1185">Reference proteome</keyword>
<dbReference type="InterPro" id="IPR011712">
    <property type="entry name" value="Sig_transdc_His_kin_sub3_dim/P"/>
</dbReference>
<dbReference type="InterPro" id="IPR050482">
    <property type="entry name" value="Sensor_HK_TwoCompSys"/>
</dbReference>
<dbReference type="InterPro" id="IPR000014">
    <property type="entry name" value="PAS"/>
</dbReference>
<dbReference type="Pfam" id="PF08448">
    <property type="entry name" value="PAS_4"/>
    <property type="match status" value="1"/>
</dbReference>
<dbReference type="Gene3D" id="3.30.565.10">
    <property type="entry name" value="Histidine kinase-like ATPase, C-terminal domain"/>
    <property type="match status" value="1"/>
</dbReference>
<proteinExistence type="predicted"/>
<name>A0A6L6PPV1_9BURK</name>
<evidence type="ECO:0000313" key="6">
    <source>
        <dbReference type="EMBL" id="MTV40942.1"/>
    </source>
</evidence>
<dbReference type="InterPro" id="IPR013656">
    <property type="entry name" value="PAS_4"/>
</dbReference>
<comment type="caution">
    <text evidence="6">The sequence shown here is derived from an EMBL/GenBank/DDBJ whole genome shotgun (WGS) entry which is preliminary data.</text>
</comment>
<evidence type="ECO:0000256" key="3">
    <source>
        <dbReference type="ARBA" id="ARBA00023012"/>
    </source>
</evidence>
<dbReference type="AlphaFoldDB" id="A0A6L6PPV1"/>
<dbReference type="GO" id="GO:0016020">
    <property type="term" value="C:membrane"/>
    <property type="evidence" value="ECO:0007669"/>
    <property type="project" value="InterPro"/>
</dbReference>
<dbReference type="SMART" id="SM00091">
    <property type="entry name" value="PAS"/>
    <property type="match status" value="1"/>
</dbReference>
<keyword evidence="2" id="KW-0418">Kinase</keyword>
<dbReference type="InterPro" id="IPR000700">
    <property type="entry name" value="PAS-assoc_C"/>
</dbReference>